<gene>
    <name evidence="1" type="ORF">UFOVP365_3</name>
</gene>
<organism evidence="1">
    <name type="scientific">uncultured Caudovirales phage</name>
    <dbReference type="NCBI Taxonomy" id="2100421"/>
    <lineage>
        <taxon>Viruses</taxon>
        <taxon>Duplodnaviria</taxon>
        <taxon>Heunggongvirae</taxon>
        <taxon>Uroviricota</taxon>
        <taxon>Caudoviricetes</taxon>
        <taxon>Peduoviridae</taxon>
        <taxon>Maltschvirus</taxon>
        <taxon>Maltschvirus maltsch</taxon>
    </lineage>
</organism>
<protein>
    <submittedName>
        <fullName evidence="1">Uncharacterized protein</fullName>
    </submittedName>
</protein>
<sequence length="106" mass="11131">MKTAIIDITSAGNNVILSGIPGKRFRVYAYILFSSANNYFIWKSSTTALSGQLHMSASSSAAIHLGDNWPAGGMPVLQTGVGEDLVLYMDGAHIGGGHLTYGEVAV</sequence>
<name>A0A6J7WWI9_9CAUD</name>
<accession>A0A6J7WWI9</accession>
<reference evidence="1" key="1">
    <citation type="submission" date="2020-05" db="EMBL/GenBank/DDBJ databases">
        <authorList>
            <person name="Chiriac C."/>
            <person name="Salcher M."/>
            <person name="Ghai R."/>
            <person name="Kavagutti S V."/>
        </authorList>
    </citation>
    <scope>NUCLEOTIDE SEQUENCE</scope>
</reference>
<dbReference type="EMBL" id="LR798309">
    <property type="protein sequence ID" value="CAB5222429.1"/>
    <property type="molecule type" value="Genomic_DNA"/>
</dbReference>
<evidence type="ECO:0000313" key="1">
    <source>
        <dbReference type="EMBL" id="CAB5222429.1"/>
    </source>
</evidence>
<proteinExistence type="predicted"/>